<keyword evidence="2" id="KW-1185">Reference proteome</keyword>
<sequence length="172" mass="19229">MDPPASALNPTGYMPIDTVEDARAVVTQCINGDLQLVPRGPDDREAAQFSWPPNAVFVFEVSDQASRPPAYFDESEPEFFIKDIPSDTQVNLRLKSITIVVDGRRYCVVAILNSQTITNPNLHSRQENHYGHPDSQMLRPSEIRLREIYTQPQTCVAGLEAALQDMRDSGVE</sequence>
<reference evidence="2" key="1">
    <citation type="journal article" date="2016" name="Genome Biol. Evol.">
        <title>Comparative 'omics' of the Fusarium fujikuroi species complex highlights differences in genetic potential and metabolite synthesis.</title>
        <authorList>
            <person name="Niehaus E.-M."/>
            <person name="Muensterkoetter M."/>
            <person name="Proctor R.H."/>
            <person name="Brown D.W."/>
            <person name="Sharon A."/>
            <person name="Idan Y."/>
            <person name="Oren-Young L."/>
            <person name="Sieber C.M."/>
            <person name="Novak O."/>
            <person name="Pencik A."/>
            <person name="Tarkowska D."/>
            <person name="Hromadova K."/>
            <person name="Freeman S."/>
            <person name="Maymon M."/>
            <person name="Elazar M."/>
            <person name="Youssef S.A."/>
            <person name="El-Shabrawy E.S.M."/>
            <person name="Shalaby A.B.A."/>
            <person name="Houterman P."/>
            <person name="Brock N.L."/>
            <person name="Burkhardt I."/>
            <person name="Tsavkelova E.A."/>
            <person name="Dickschat J.S."/>
            <person name="Galuszka P."/>
            <person name="Gueldener U."/>
            <person name="Tudzynski B."/>
        </authorList>
    </citation>
    <scope>NUCLEOTIDE SEQUENCE [LARGE SCALE GENOMIC DNA]</scope>
    <source>
        <strain evidence="2">MRC7560</strain>
    </source>
</reference>
<dbReference type="Proteomes" id="UP000184255">
    <property type="component" value="Unassembled WGS sequence"/>
</dbReference>
<comment type="caution">
    <text evidence="1">The sequence shown here is derived from an EMBL/GenBank/DDBJ whole genome shotgun (WGS) entry which is preliminary data.</text>
</comment>
<accession>A0A1L7TVS9</accession>
<evidence type="ECO:0000313" key="2">
    <source>
        <dbReference type="Proteomes" id="UP000184255"/>
    </source>
</evidence>
<dbReference type="VEuPathDB" id="FungiDB:FMAN_00190"/>
<dbReference type="EMBL" id="FCQH01000013">
    <property type="protein sequence ID" value="CVL02688.1"/>
    <property type="molecule type" value="Genomic_DNA"/>
</dbReference>
<evidence type="ECO:0000313" key="1">
    <source>
        <dbReference type="EMBL" id="CVL02688.1"/>
    </source>
</evidence>
<dbReference type="GeneID" id="65079463"/>
<dbReference type="RefSeq" id="XP_041687734.1">
    <property type="nucleotide sequence ID" value="XM_041822010.1"/>
</dbReference>
<organism evidence="1 2">
    <name type="scientific">Fusarium mangiferae</name>
    <name type="common">Mango malformation disease fungus</name>
    <dbReference type="NCBI Taxonomy" id="192010"/>
    <lineage>
        <taxon>Eukaryota</taxon>
        <taxon>Fungi</taxon>
        <taxon>Dikarya</taxon>
        <taxon>Ascomycota</taxon>
        <taxon>Pezizomycotina</taxon>
        <taxon>Sordariomycetes</taxon>
        <taxon>Hypocreomycetidae</taxon>
        <taxon>Hypocreales</taxon>
        <taxon>Nectriaceae</taxon>
        <taxon>Fusarium</taxon>
        <taxon>Fusarium fujikuroi species complex</taxon>
    </lineage>
</organism>
<protein>
    <submittedName>
        <fullName evidence="1">Uncharacterized protein</fullName>
    </submittedName>
</protein>
<gene>
    <name evidence="1" type="ORF">FMAN_00190</name>
</gene>
<dbReference type="AlphaFoldDB" id="A0A1L7TVS9"/>
<name>A0A1L7TVS9_FUSMA</name>
<proteinExistence type="predicted"/>